<comment type="caution">
    <text evidence="2">The sequence shown here is derived from an EMBL/GenBank/DDBJ whole genome shotgun (WGS) entry which is preliminary data.</text>
</comment>
<feature type="chain" id="PRO_5039136106" evidence="1">
    <location>
        <begin position="21"/>
        <end position="173"/>
    </location>
</feature>
<keyword evidence="1" id="KW-0732">Signal</keyword>
<feature type="signal peptide" evidence="1">
    <location>
        <begin position="1"/>
        <end position="20"/>
    </location>
</feature>
<dbReference type="EMBL" id="AYZM01000055">
    <property type="protein sequence ID" value="KRN25977.1"/>
    <property type="molecule type" value="Genomic_DNA"/>
</dbReference>
<name>A0A0R2FC25_9LACO</name>
<evidence type="ECO:0000313" key="3">
    <source>
        <dbReference type="Proteomes" id="UP000051442"/>
    </source>
</evidence>
<reference evidence="2 3" key="1">
    <citation type="journal article" date="2015" name="Genome Announc.">
        <title>Expanding the biotechnology potential of lactobacilli through comparative genomics of 213 strains and associated genera.</title>
        <authorList>
            <person name="Sun Z."/>
            <person name="Harris H.M."/>
            <person name="McCann A."/>
            <person name="Guo C."/>
            <person name="Argimon S."/>
            <person name="Zhang W."/>
            <person name="Yang X."/>
            <person name="Jeffery I.B."/>
            <person name="Cooney J.C."/>
            <person name="Kagawa T.F."/>
            <person name="Liu W."/>
            <person name="Song Y."/>
            <person name="Salvetti E."/>
            <person name="Wrobel A."/>
            <person name="Rasinkangas P."/>
            <person name="Parkhill J."/>
            <person name="Rea M.C."/>
            <person name="O'Sullivan O."/>
            <person name="Ritari J."/>
            <person name="Douillard F.P."/>
            <person name="Paul Ross R."/>
            <person name="Yang R."/>
            <person name="Briner A.E."/>
            <person name="Felis G.E."/>
            <person name="de Vos W.M."/>
            <person name="Barrangou R."/>
            <person name="Klaenhammer T.R."/>
            <person name="Caufield P.W."/>
            <person name="Cui Y."/>
            <person name="Zhang H."/>
            <person name="O'Toole P.W."/>
        </authorList>
    </citation>
    <scope>NUCLEOTIDE SEQUENCE [LARGE SCALE GENOMIC DNA]</scope>
    <source>
        <strain evidence="2 3">DSM 23365</strain>
    </source>
</reference>
<evidence type="ECO:0000256" key="1">
    <source>
        <dbReference type="SAM" id="SignalP"/>
    </source>
</evidence>
<accession>A0A0R2FC25</accession>
<dbReference type="PATRIC" id="fig|1423804.4.peg.93"/>
<dbReference type="AlphaFoldDB" id="A0A0R2FC25"/>
<dbReference type="Proteomes" id="UP000051442">
    <property type="component" value="Unassembled WGS sequence"/>
</dbReference>
<evidence type="ECO:0000313" key="2">
    <source>
        <dbReference type="EMBL" id="KRN25977.1"/>
    </source>
</evidence>
<keyword evidence="3" id="KW-1185">Reference proteome</keyword>
<organism evidence="2 3">
    <name type="scientific">Secundilactobacillus similis DSM 23365 = JCM 2765</name>
    <dbReference type="NCBI Taxonomy" id="1423804"/>
    <lineage>
        <taxon>Bacteria</taxon>
        <taxon>Bacillati</taxon>
        <taxon>Bacillota</taxon>
        <taxon>Bacilli</taxon>
        <taxon>Lactobacillales</taxon>
        <taxon>Lactobacillaceae</taxon>
        <taxon>Secundilactobacillus</taxon>
    </lineage>
</organism>
<proteinExistence type="predicted"/>
<protein>
    <submittedName>
        <fullName evidence="2">Uncharacterized protein</fullName>
    </submittedName>
</protein>
<sequence>MLGVMAIGLGLGLISSQSNAEAASTNTTPKSIRGIWYAPLSKKSYTTMQVTAHAVNYWTVNSKGHRISAKHVMLSSSAKYRHSYKRLSVKKTTAFSNSRYWWQMVDSNAQSVGGYVDGLAFWDYRATYHHKKYRVLGTYIRQSYVTAYSKVRTQHDFSYTATPKQLNSLGIQR</sequence>
<gene>
    <name evidence="2" type="ORF">FD14_GL000083</name>
</gene>